<dbReference type="InterPro" id="IPR055170">
    <property type="entry name" value="GFO_IDH_MocA-like_dom"/>
</dbReference>
<dbReference type="GO" id="GO:0000166">
    <property type="term" value="F:nucleotide binding"/>
    <property type="evidence" value="ECO:0007669"/>
    <property type="project" value="InterPro"/>
</dbReference>
<evidence type="ECO:0000313" key="4">
    <source>
        <dbReference type="Proteomes" id="UP000542125"/>
    </source>
</evidence>
<proteinExistence type="predicted"/>
<dbReference type="Proteomes" id="UP000542125">
    <property type="component" value="Unassembled WGS sequence"/>
</dbReference>
<reference evidence="3 4" key="1">
    <citation type="submission" date="2020-07" db="EMBL/GenBank/DDBJ databases">
        <title>Genomic Encyclopedia of Type Strains, Phase IV (KMG-V): Genome sequencing to study the core and pangenomes of soil and plant-associated prokaryotes.</title>
        <authorList>
            <person name="Whitman W."/>
        </authorList>
    </citation>
    <scope>NUCLEOTIDE SEQUENCE [LARGE SCALE GENOMIC DNA]</scope>
    <source>
        <strain evidence="3 4">SAS40</strain>
    </source>
</reference>
<dbReference type="SUPFAM" id="SSF55347">
    <property type="entry name" value="Glyceraldehyde-3-phosphate dehydrogenase-like, C-terminal domain"/>
    <property type="match status" value="1"/>
</dbReference>
<dbReference type="Pfam" id="PF01408">
    <property type="entry name" value="GFO_IDH_MocA"/>
    <property type="match status" value="1"/>
</dbReference>
<name>A0A7Y9IUW0_9BURK</name>
<dbReference type="SUPFAM" id="SSF51735">
    <property type="entry name" value="NAD(P)-binding Rossmann-fold domains"/>
    <property type="match status" value="1"/>
</dbReference>
<keyword evidence="4" id="KW-1185">Reference proteome</keyword>
<feature type="domain" description="GFO/IDH/MocA-like oxidoreductase" evidence="2">
    <location>
        <begin position="149"/>
        <end position="289"/>
    </location>
</feature>
<dbReference type="AlphaFoldDB" id="A0A7Y9IUW0"/>
<dbReference type="PANTHER" id="PTHR42840:SF8">
    <property type="entry name" value="OXIDOREDUCTASE"/>
    <property type="match status" value="1"/>
</dbReference>
<evidence type="ECO:0000259" key="2">
    <source>
        <dbReference type="Pfam" id="PF22725"/>
    </source>
</evidence>
<evidence type="ECO:0000313" key="3">
    <source>
        <dbReference type="EMBL" id="NYE83403.1"/>
    </source>
</evidence>
<dbReference type="PANTHER" id="PTHR42840">
    <property type="entry name" value="NAD(P)-BINDING ROSSMANN-FOLD SUPERFAMILY PROTEIN-RELATED"/>
    <property type="match status" value="1"/>
</dbReference>
<gene>
    <name evidence="3" type="ORF">FHW18_002674</name>
</gene>
<sequence>MTTRQLGIIMHGVTGRMGMNQHLIRSIVAIRNQGGVTLSNGDKVMPDPILIGRNEEKIAALARRHGIERWGTDLDAALANKNDTIFFDAGTTQMRPTLLAKAIRAGKHVYCEKPIATNLNEAVEVCRMAQESGLKHGAVQDKLFLPGLRKLDMLRRSGFFGQMLSVRIEFGYWVFEGDLQPIQRPSWNYRKEDGGGVILDMICHWRYVLDNLFGEVQSVSCLGATHIPKRWDEEGKPYTATADDAAYATLELKGHNGEPVVAQINSSWTTRVRRDDLVTFHVDGTLGSAVAGLTDCRIQSRVTTPRPVWNPDQKQEMDFFDQWQEVPDTEPFDNGFKIQWEHFIRHVVEDAPYRWTLPEGAKGVQLVEAALESWKDRRWVDVPSLGL</sequence>
<feature type="domain" description="Gfo/Idh/MocA-like oxidoreductase N-terminal" evidence="1">
    <location>
        <begin position="50"/>
        <end position="134"/>
    </location>
</feature>
<dbReference type="Pfam" id="PF22725">
    <property type="entry name" value="GFO_IDH_MocA_C3"/>
    <property type="match status" value="1"/>
</dbReference>
<dbReference type="Gene3D" id="3.30.360.10">
    <property type="entry name" value="Dihydrodipicolinate Reductase, domain 2"/>
    <property type="match status" value="1"/>
</dbReference>
<comment type="caution">
    <text evidence="3">The sequence shown here is derived from an EMBL/GenBank/DDBJ whole genome shotgun (WGS) entry which is preliminary data.</text>
</comment>
<accession>A0A7Y9IUW0</accession>
<dbReference type="Gene3D" id="3.40.50.720">
    <property type="entry name" value="NAD(P)-binding Rossmann-like Domain"/>
    <property type="match status" value="1"/>
</dbReference>
<protein>
    <submittedName>
        <fullName evidence="3">Putative dehydrogenase</fullName>
    </submittedName>
</protein>
<dbReference type="InterPro" id="IPR036291">
    <property type="entry name" value="NAD(P)-bd_dom_sf"/>
</dbReference>
<dbReference type="RefSeq" id="WP_179587028.1">
    <property type="nucleotide sequence ID" value="NZ_JACBYR010000001.1"/>
</dbReference>
<evidence type="ECO:0000259" key="1">
    <source>
        <dbReference type="Pfam" id="PF01408"/>
    </source>
</evidence>
<dbReference type="InterPro" id="IPR000683">
    <property type="entry name" value="Gfo/Idh/MocA-like_OxRdtase_N"/>
</dbReference>
<dbReference type="EMBL" id="JACBYR010000001">
    <property type="protein sequence ID" value="NYE83403.1"/>
    <property type="molecule type" value="Genomic_DNA"/>
</dbReference>
<organism evidence="3 4">
    <name type="scientific">Pigmentiphaga litoralis</name>
    <dbReference type="NCBI Taxonomy" id="516702"/>
    <lineage>
        <taxon>Bacteria</taxon>
        <taxon>Pseudomonadati</taxon>
        <taxon>Pseudomonadota</taxon>
        <taxon>Betaproteobacteria</taxon>
        <taxon>Burkholderiales</taxon>
        <taxon>Alcaligenaceae</taxon>
        <taxon>Pigmentiphaga</taxon>
    </lineage>
</organism>